<protein>
    <recommendedName>
        <fullName evidence="5">DNA polymerase beta</fullName>
        <ecNumber evidence="3">2.7.7.7</ecNumber>
        <ecNumber evidence="4">4.2.99.18</ecNumber>
    </recommendedName>
    <alternativeName>
        <fullName evidence="16">5'-deoxyribose-phosphate lyase</fullName>
    </alternativeName>
    <alternativeName>
        <fullName evidence="17">AP lyase</fullName>
    </alternativeName>
</protein>
<dbReference type="GO" id="GO:0005829">
    <property type="term" value="C:cytosol"/>
    <property type="evidence" value="ECO:0007669"/>
    <property type="project" value="TreeGrafter"/>
</dbReference>
<comment type="catalytic activity">
    <reaction evidence="19">
        <text>a 5'-end 2'-deoxyribose-2'-deoxyribonucleotide-DNA = (2E,4S)-4-hydroxypenten-2-al-5-phosphate + a 5'-end 5'-phospho-2'-deoxyribonucleoside-DNA + H(+)</text>
        <dbReference type="Rhea" id="RHEA:76255"/>
        <dbReference type="Rhea" id="RHEA-COMP:13180"/>
        <dbReference type="Rhea" id="RHEA-COMP:18657"/>
        <dbReference type="ChEBI" id="CHEBI:15378"/>
        <dbReference type="ChEBI" id="CHEBI:136412"/>
        <dbReference type="ChEBI" id="CHEBI:195194"/>
        <dbReference type="ChEBI" id="CHEBI:195195"/>
    </reaction>
</comment>
<feature type="domain" description="DNA-directed DNA polymerase X" evidence="24">
    <location>
        <begin position="3"/>
        <end position="316"/>
    </location>
</feature>
<keyword evidence="6" id="KW-0488">Methylation</keyword>
<evidence type="ECO:0000256" key="7">
    <source>
        <dbReference type="ARBA" id="ARBA00022634"/>
    </source>
</evidence>
<keyword evidence="15" id="KW-0234">DNA repair</keyword>
<reference evidence="25" key="1">
    <citation type="submission" date="2020-11" db="EMBL/GenBank/DDBJ databases">
        <title>Whole-genome analyses of Nonomuraea sp. K274.</title>
        <authorList>
            <person name="Veyisoglu A."/>
        </authorList>
    </citation>
    <scope>NUCLEOTIDE SEQUENCE</scope>
    <source>
        <strain evidence="25">K274</strain>
    </source>
</reference>
<keyword evidence="12" id="KW-0832">Ubl conjugation</keyword>
<dbReference type="GO" id="GO:0140078">
    <property type="term" value="F:class I DNA-(apurinic or apyrimidinic site) endonuclease activity"/>
    <property type="evidence" value="ECO:0007669"/>
    <property type="project" value="UniProtKB-EC"/>
</dbReference>
<dbReference type="Pfam" id="PF14520">
    <property type="entry name" value="HHH_5"/>
    <property type="match status" value="1"/>
</dbReference>
<evidence type="ECO:0000256" key="19">
    <source>
        <dbReference type="ARBA" id="ARBA00044678"/>
    </source>
</evidence>
<dbReference type="InterPro" id="IPR047967">
    <property type="entry name" value="PolX_PHP"/>
</dbReference>
<comment type="function">
    <text evidence="20">Repair polymerase that plays a key role in base-excision repair. During this process, the damaged base is excised by specific DNA glycosylases, the DNA backbone is nicked at the abasic site by an apurinic/apyrimidic (AP) endonuclease, and POLB removes 5'-deoxyribose-phosphate from the preincised AP site acting as a 5'-deoxyribose-phosphate lyase (5'-dRP lyase); through its DNA polymerase activity, it adds one nucleotide to the 3' end of the arising single-nucleotide gap. Conducts 'gap-filling' DNA synthesis in a stepwise distributive fashion rather than in a processive fashion as for other DNA polymerases. It is also able to cleave sugar-phosphate bonds 3' to an intact AP site, acting as an AP lyase.</text>
</comment>
<evidence type="ECO:0000256" key="14">
    <source>
        <dbReference type="ARBA" id="ARBA00023053"/>
    </source>
</evidence>
<dbReference type="Pfam" id="PF14716">
    <property type="entry name" value="HHH_8"/>
    <property type="match status" value="1"/>
</dbReference>
<dbReference type="GO" id="GO:0004527">
    <property type="term" value="F:exonuclease activity"/>
    <property type="evidence" value="ECO:0007669"/>
    <property type="project" value="UniProtKB-KW"/>
</dbReference>
<evidence type="ECO:0000256" key="9">
    <source>
        <dbReference type="ARBA" id="ARBA00022695"/>
    </source>
</evidence>
<feature type="domain" description="Polymerase/histidinol phosphatase N-terminal" evidence="23">
    <location>
        <begin position="340"/>
        <end position="417"/>
    </location>
</feature>
<keyword evidence="25" id="KW-0378">Hydrolase</keyword>
<evidence type="ECO:0000256" key="4">
    <source>
        <dbReference type="ARBA" id="ARBA00012720"/>
    </source>
</evidence>
<keyword evidence="14" id="KW-0915">Sodium</keyword>
<evidence type="ECO:0000256" key="21">
    <source>
        <dbReference type="ARBA" id="ARBA00049244"/>
    </source>
</evidence>
<dbReference type="Pfam" id="PF14791">
    <property type="entry name" value="DNA_pol_B_thumb"/>
    <property type="match status" value="1"/>
</dbReference>
<dbReference type="InterPro" id="IPR050243">
    <property type="entry name" value="PHP_phosphatase"/>
</dbReference>
<dbReference type="GO" id="GO:0003887">
    <property type="term" value="F:DNA-directed DNA polymerase activity"/>
    <property type="evidence" value="ECO:0007669"/>
    <property type="project" value="UniProtKB-KW"/>
</dbReference>
<dbReference type="Proteomes" id="UP000605361">
    <property type="component" value="Unassembled WGS sequence"/>
</dbReference>
<dbReference type="Gene3D" id="3.20.20.140">
    <property type="entry name" value="Metal-dependent hydrolases"/>
    <property type="match status" value="1"/>
</dbReference>
<evidence type="ECO:0000256" key="3">
    <source>
        <dbReference type="ARBA" id="ARBA00012417"/>
    </source>
</evidence>
<dbReference type="InterPro" id="IPR027421">
    <property type="entry name" value="DNA_pol_lamdba_lyase_dom_sf"/>
</dbReference>
<dbReference type="SUPFAM" id="SSF81301">
    <property type="entry name" value="Nucleotidyltransferase"/>
    <property type="match status" value="1"/>
</dbReference>
<dbReference type="SMART" id="SM00481">
    <property type="entry name" value="POLIIIAc"/>
    <property type="match status" value="1"/>
</dbReference>
<dbReference type="SUPFAM" id="SSF47802">
    <property type="entry name" value="DNA polymerase beta, N-terminal domain-like"/>
    <property type="match status" value="1"/>
</dbReference>
<dbReference type="RefSeq" id="WP_195894002.1">
    <property type="nucleotide sequence ID" value="NZ_JADOGI010000008.1"/>
</dbReference>
<evidence type="ECO:0000256" key="13">
    <source>
        <dbReference type="ARBA" id="ARBA00022932"/>
    </source>
</evidence>
<dbReference type="InterPro" id="IPR003583">
    <property type="entry name" value="Hlx-hairpin-Hlx_DNA-bd_motif"/>
</dbReference>
<evidence type="ECO:0000256" key="17">
    <source>
        <dbReference type="ARBA" id="ARBA00035726"/>
    </source>
</evidence>
<evidence type="ECO:0000256" key="20">
    <source>
        <dbReference type="ARBA" id="ARBA00045548"/>
    </source>
</evidence>
<keyword evidence="11" id="KW-0227">DNA damage</keyword>
<comment type="cofactor">
    <cofactor evidence="1">
        <name>Mg(2+)</name>
        <dbReference type="ChEBI" id="CHEBI:18420"/>
    </cofactor>
</comment>
<comment type="catalytic activity">
    <reaction evidence="21">
        <text>DNA(n) + a 2'-deoxyribonucleoside 5'-triphosphate = DNA(n+1) + diphosphate</text>
        <dbReference type="Rhea" id="RHEA:22508"/>
        <dbReference type="Rhea" id="RHEA-COMP:17339"/>
        <dbReference type="Rhea" id="RHEA-COMP:17340"/>
        <dbReference type="ChEBI" id="CHEBI:33019"/>
        <dbReference type="ChEBI" id="CHEBI:61560"/>
        <dbReference type="ChEBI" id="CHEBI:173112"/>
        <dbReference type="EC" id="2.7.7.7"/>
    </reaction>
</comment>
<dbReference type="Gene3D" id="3.30.210.10">
    <property type="entry name" value="DNA polymerase, thumb domain"/>
    <property type="match status" value="1"/>
</dbReference>
<dbReference type="Gene3D" id="3.30.460.10">
    <property type="entry name" value="Beta Polymerase, domain 2"/>
    <property type="match status" value="1"/>
</dbReference>
<keyword evidence="10" id="KW-0235">DNA replication</keyword>
<feature type="domain" description="Helix-hairpin-helix DNA-binding motif class 1" evidence="22">
    <location>
        <begin position="52"/>
        <end position="71"/>
    </location>
</feature>
<evidence type="ECO:0000256" key="15">
    <source>
        <dbReference type="ARBA" id="ARBA00023204"/>
    </source>
</evidence>
<dbReference type="GO" id="GO:0003677">
    <property type="term" value="F:DNA binding"/>
    <property type="evidence" value="ECO:0007669"/>
    <property type="project" value="InterPro"/>
</dbReference>
<dbReference type="InterPro" id="IPR037160">
    <property type="entry name" value="DNA_Pol_thumb_sf"/>
</dbReference>
<keyword evidence="9" id="KW-0548">Nucleotidyltransferase</keyword>
<keyword evidence="7" id="KW-0237">DNA synthesis</keyword>
<evidence type="ECO:0000259" key="23">
    <source>
        <dbReference type="SMART" id="SM00481"/>
    </source>
</evidence>
<dbReference type="SMART" id="SM00278">
    <property type="entry name" value="HhH1"/>
    <property type="match status" value="3"/>
</dbReference>
<feature type="domain" description="Helix-hairpin-helix DNA-binding motif class 1" evidence="22">
    <location>
        <begin position="127"/>
        <end position="146"/>
    </location>
</feature>
<evidence type="ECO:0000256" key="16">
    <source>
        <dbReference type="ARBA" id="ARBA00035717"/>
    </source>
</evidence>
<evidence type="ECO:0000259" key="24">
    <source>
        <dbReference type="SMART" id="SM00483"/>
    </source>
</evidence>
<dbReference type="Gene3D" id="1.10.150.20">
    <property type="entry name" value="5' to 3' exonuclease, C-terminal subdomain"/>
    <property type="match status" value="1"/>
</dbReference>
<accession>A0A931EWA4</accession>
<dbReference type="EC" id="4.2.99.18" evidence="4"/>
<keyword evidence="25" id="KW-0540">Nuclease</keyword>
<dbReference type="SMART" id="SM00483">
    <property type="entry name" value="POLXc"/>
    <property type="match status" value="1"/>
</dbReference>
<dbReference type="InterPro" id="IPR002054">
    <property type="entry name" value="DNA-dir_DNA_pol_X"/>
</dbReference>
<keyword evidence="25" id="KW-0269">Exonuclease</keyword>
<dbReference type="InterPro" id="IPR010996">
    <property type="entry name" value="HHH_MUS81"/>
</dbReference>
<gene>
    <name evidence="25" type="primary">polX</name>
    <name evidence="25" type="ORF">ITP53_04535</name>
</gene>
<name>A0A931EWA4_9ACTN</name>
<comment type="catalytic activity">
    <reaction evidence="18">
        <text>2'-deoxyribonucleotide-(2'-deoxyribose 5'-phosphate)-2'-deoxyribonucleotide-DNA = a 3'-end 2'-deoxyribonucleotide-(2,3-dehydro-2,3-deoxyribose 5'-phosphate)-DNA + a 5'-end 5'-phospho-2'-deoxyribonucleoside-DNA + H(+)</text>
        <dbReference type="Rhea" id="RHEA:66592"/>
        <dbReference type="Rhea" id="RHEA-COMP:13180"/>
        <dbReference type="Rhea" id="RHEA-COMP:16897"/>
        <dbReference type="Rhea" id="RHEA-COMP:17067"/>
        <dbReference type="ChEBI" id="CHEBI:15378"/>
        <dbReference type="ChEBI" id="CHEBI:136412"/>
        <dbReference type="ChEBI" id="CHEBI:157695"/>
        <dbReference type="ChEBI" id="CHEBI:167181"/>
        <dbReference type="EC" id="4.2.99.18"/>
    </reaction>
</comment>
<evidence type="ECO:0000256" key="6">
    <source>
        <dbReference type="ARBA" id="ARBA00022481"/>
    </source>
</evidence>
<dbReference type="InterPro" id="IPR022311">
    <property type="entry name" value="PolX-like"/>
</dbReference>
<dbReference type="NCBIfam" id="NF006375">
    <property type="entry name" value="PRK08609.1"/>
    <property type="match status" value="1"/>
</dbReference>
<dbReference type="InterPro" id="IPR043519">
    <property type="entry name" value="NT_sf"/>
</dbReference>
<evidence type="ECO:0000256" key="11">
    <source>
        <dbReference type="ARBA" id="ARBA00022763"/>
    </source>
</evidence>
<comment type="subcellular location">
    <subcellularLocation>
        <location evidence="2">Cytoplasm</location>
    </subcellularLocation>
</comment>
<keyword evidence="8" id="KW-0808">Transferase</keyword>
<dbReference type="PIRSF" id="PIRSF005047">
    <property type="entry name" value="UCP005047_YshC"/>
    <property type="match status" value="1"/>
</dbReference>
<feature type="domain" description="Helix-hairpin-helix DNA-binding motif class 1" evidence="22">
    <location>
        <begin position="92"/>
        <end position="111"/>
    </location>
</feature>
<dbReference type="EMBL" id="JADOGI010000008">
    <property type="protein sequence ID" value="MBF8185015.1"/>
    <property type="molecule type" value="Genomic_DNA"/>
</dbReference>
<comment type="caution">
    <text evidence="25">The sequence shown here is derived from an EMBL/GenBank/DDBJ whole genome shotgun (WGS) entry which is preliminary data.</text>
</comment>
<keyword evidence="26" id="KW-1185">Reference proteome</keyword>
<dbReference type="PANTHER" id="PTHR36928:SF1">
    <property type="entry name" value="PHOSPHATASE YCDX-RELATED"/>
    <property type="match status" value="1"/>
</dbReference>
<evidence type="ECO:0000256" key="8">
    <source>
        <dbReference type="ARBA" id="ARBA00022679"/>
    </source>
</evidence>
<dbReference type="InterPro" id="IPR004013">
    <property type="entry name" value="PHP_dom"/>
</dbReference>
<keyword evidence="13" id="KW-0239">DNA-directed DNA polymerase</keyword>
<evidence type="ECO:0000256" key="1">
    <source>
        <dbReference type="ARBA" id="ARBA00001946"/>
    </source>
</evidence>
<dbReference type="InterPro" id="IPR002008">
    <property type="entry name" value="DNA_pol_X_beta-like"/>
</dbReference>
<dbReference type="PANTHER" id="PTHR36928">
    <property type="entry name" value="PHOSPHATASE YCDX-RELATED"/>
    <property type="match status" value="1"/>
</dbReference>
<dbReference type="PRINTS" id="PR00870">
    <property type="entry name" value="DNAPOLXBETA"/>
</dbReference>
<sequence length="578" mass="63250">MARTNDDVAAVLEEYADLLAITGGEDFKIRVYQKAARSIGAHAADIDGYDAGELRQIPNVGEKIAHKVAEYLRSGTMAQLEELRGRIPAGVRALTRIAALGPKRAMVLHESLGVDSPESLESAIHAGALRDLPGFGAKTEENLLHGIALLRDAGERVQLGVAMPLAEDIVTALKSVQGCRRCGYAGSLRRMKDTIGDIDILATSNRPKVLMSAFIDLPQVTEVIVHGDKKTSVRTSQGLQVDLRVVPPDAWGAAMQYFTGSKAHNIRTREIAGHRKLKLSEYGLFDADTEELIVSKTEEEVYRRLGLPWIPPTLREDIGEIEAALAGELPELVTEDDVCGDLHTHTTLTDGHASLEEMVEAVAGRGYAYYAVTDHGPKLYMQQMTLEKAIAQRERVRELDGTSGLRLLHGVELNIDPDGDVDWPPDVLAGFDLCVASVHSFFDLPKDRTTRRLVRAAEHPCVNIIGHPSARLIGRRPPIDADWDQVFKACARSGTALEINAFPERLDLAAELIRRAKRHGVNFALDSDSHAVGHLDNLRYGIGTAQRGWLTADDVINTWPLDRLTAFLGKKEVLAGAR</sequence>
<dbReference type="InterPro" id="IPR003141">
    <property type="entry name" value="Pol/His_phosphatase_N"/>
</dbReference>
<evidence type="ECO:0000313" key="26">
    <source>
        <dbReference type="Proteomes" id="UP000605361"/>
    </source>
</evidence>
<evidence type="ECO:0000256" key="18">
    <source>
        <dbReference type="ARBA" id="ARBA00044632"/>
    </source>
</evidence>
<dbReference type="CDD" id="cd07436">
    <property type="entry name" value="PHP_PolX"/>
    <property type="match status" value="1"/>
</dbReference>
<dbReference type="GO" id="GO:0042578">
    <property type="term" value="F:phosphoric ester hydrolase activity"/>
    <property type="evidence" value="ECO:0007669"/>
    <property type="project" value="TreeGrafter"/>
</dbReference>
<evidence type="ECO:0000256" key="5">
    <source>
        <dbReference type="ARBA" id="ARBA00020020"/>
    </source>
</evidence>
<dbReference type="GO" id="GO:0006281">
    <property type="term" value="P:DNA repair"/>
    <property type="evidence" value="ECO:0007669"/>
    <property type="project" value="UniProtKB-KW"/>
</dbReference>
<dbReference type="SUPFAM" id="SSF89550">
    <property type="entry name" value="PHP domain-like"/>
    <property type="match status" value="1"/>
</dbReference>
<proteinExistence type="predicted"/>
<dbReference type="CDD" id="cd00141">
    <property type="entry name" value="NT_POLXc"/>
    <property type="match status" value="1"/>
</dbReference>
<dbReference type="InterPro" id="IPR016195">
    <property type="entry name" value="Pol/histidinol_Pase-like"/>
</dbReference>
<evidence type="ECO:0000256" key="10">
    <source>
        <dbReference type="ARBA" id="ARBA00022705"/>
    </source>
</evidence>
<evidence type="ECO:0000259" key="22">
    <source>
        <dbReference type="SMART" id="SM00278"/>
    </source>
</evidence>
<organism evidence="25 26">
    <name type="scientific">Nonomuraea cypriaca</name>
    <dbReference type="NCBI Taxonomy" id="1187855"/>
    <lineage>
        <taxon>Bacteria</taxon>
        <taxon>Bacillati</taxon>
        <taxon>Actinomycetota</taxon>
        <taxon>Actinomycetes</taxon>
        <taxon>Streptosporangiales</taxon>
        <taxon>Streptosporangiaceae</taxon>
        <taxon>Nonomuraea</taxon>
    </lineage>
</organism>
<dbReference type="GO" id="GO:0008270">
    <property type="term" value="F:zinc ion binding"/>
    <property type="evidence" value="ECO:0007669"/>
    <property type="project" value="TreeGrafter"/>
</dbReference>
<dbReference type="Gene3D" id="1.10.150.110">
    <property type="entry name" value="DNA polymerase beta, N-terminal domain-like"/>
    <property type="match status" value="1"/>
</dbReference>
<dbReference type="EC" id="2.7.7.7" evidence="3"/>
<dbReference type="Pfam" id="PF02811">
    <property type="entry name" value="PHP"/>
    <property type="match status" value="1"/>
</dbReference>
<dbReference type="InterPro" id="IPR029398">
    <property type="entry name" value="PolB_thumb"/>
</dbReference>
<evidence type="ECO:0000313" key="25">
    <source>
        <dbReference type="EMBL" id="MBF8185015.1"/>
    </source>
</evidence>
<evidence type="ECO:0000256" key="12">
    <source>
        <dbReference type="ARBA" id="ARBA00022843"/>
    </source>
</evidence>
<evidence type="ECO:0000256" key="2">
    <source>
        <dbReference type="ARBA" id="ARBA00004496"/>
    </source>
</evidence>
<dbReference type="AlphaFoldDB" id="A0A931EWA4"/>